<evidence type="ECO:0000313" key="2">
    <source>
        <dbReference type="Proteomes" id="UP001529510"/>
    </source>
</evidence>
<proteinExistence type="predicted"/>
<dbReference type="SUPFAM" id="SSF51905">
    <property type="entry name" value="FAD/NAD(P)-binding domain"/>
    <property type="match status" value="1"/>
</dbReference>
<dbReference type="PANTHER" id="PTHR21178:SF8">
    <property type="entry name" value="CILIA- AND FLAGELLA-ASSOCIATED PROTEIN 61"/>
    <property type="match status" value="1"/>
</dbReference>
<dbReference type="PANTHER" id="PTHR21178">
    <property type="entry name" value="CILIA- AND FLAGELLA-ASSOCIATED PROTEIN 61"/>
    <property type="match status" value="1"/>
</dbReference>
<comment type="caution">
    <text evidence="1">The sequence shown here is derived from an EMBL/GenBank/DDBJ whole genome shotgun (WGS) entry which is preliminary data.</text>
</comment>
<feature type="non-terminal residue" evidence="1">
    <location>
        <position position="66"/>
    </location>
</feature>
<keyword evidence="2" id="KW-1185">Reference proteome</keyword>
<evidence type="ECO:0000313" key="1">
    <source>
        <dbReference type="EMBL" id="KAL0165186.1"/>
    </source>
</evidence>
<gene>
    <name evidence="1" type="ORF">M9458_040939</name>
</gene>
<accession>A0ABD0NW31</accession>
<reference evidence="1 2" key="1">
    <citation type="submission" date="2024-05" db="EMBL/GenBank/DDBJ databases">
        <title>Genome sequencing and assembly of Indian major carp, Cirrhinus mrigala (Hamilton, 1822).</title>
        <authorList>
            <person name="Mohindra V."/>
            <person name="Chowdhury L.M."/>
            <person name="Lal K."/>
            <person name="Jena J.K."/>
        </authorList>
    </citation>
    <scope>NUCLEOTIDE SEQUENCE [LARGE SCALE GENOMIC DNA]</scope>
    <source>
        <strain evidence="1">CM1030</strain>
        <tissue evidence="1">Blood</tissue>
    </source>
</reference>
<protein>
    <submittedName>
        <fullName evidence="1">Uncharacterized protein</fullName>
    </submittedName>
</protein>
<dbReference type="AlphaFoldDB" id="A0ABD0NW31"/>
<sequence length="66" mass="7564">MSLAALFIAVHCYSDQDQARLSLRSWINVVTGKMKAIDREAKHVELMDNGKVKYDYLILCTGLQYQ</sequence>
<dbReference type="EMBL" id="JAMKFB020000020">
    <property type="protein sequence ID" value="KAL0165186.1"/>
    <property type="molecule type" value="Genomic_DNA"/>
</dbReference>
<dbReference type="InterPro" id="IPR038884">
    <property type="entry name" value="CFAP61"/>
</dbReference>
<dbReference type="InterPro" id="IPR036188">
    <property type="entry name" value="FAD/NAD-bd_sf"/>
</dbReference>
<dbReference type="Proteomes" id="UP001529510">
    <property type="component" value="Unassembled WGS sequence"/>
</dbReference>
<dbReference type="Gene3D" id="3.50.50.60">
    <property type="entry name" value="FAD/NAD(P)-binding domain"/>
    <property type="match status" value="1"/>
</dbReference>
<organism evidence="1 2">
    <name type="scientific">Cirrhinus mrigala</name>
    <name type="common">Mrigala</name>
    <dbReference type="NCBI Taxonomy" id="683832"/>
    <lineage>
        <taxon>Eukaryota</taxon>
        <taxon>Metazoa</taxon>
        <taxon>Chordata</taxon>
        <taxon>Craniata</taxon>
        <taxon>Vertebrata</taxon>
        <taxon>Euteleostomi</taxon>
        <taxon>Actinopterygii</taxon>
        <taxon>Neopterygii</taxon>
        <taxon>Teleostei</taxon>
        <taxon>Ostariophysi</taxon>
        <taxon>Cypriniformes</taxon>
        <taxon>Cyprinidae</taxon>
        <taxon>Labeoninae</taxon>
        <taxon>Labeonini</taxon>
        <taxon>Cirrhinus</taxon>
    </lineage>
</organism>
<name>A0ABD0NW31_CIRMR</name>